<accession>A0ABD2YJS5</accession>
<evidence type="ECO:0000256" key="1">
    <source>
        <dbReference type="SAM" id="MobiDB-lite"/>
    </source>
</evidence>
<dbReference type="Proteomes" id="UP001630127">
    <property type="component" value="Unassembled WGS sequence"/>
</dbReference>
<sequence length="146" mass="15944">MEDHMGWANQPSVEELENLPSNQEVLAKQIAKSFDSDAILFSKGKQNKKNTVAGNKNNEKSSTFGKAIGGSSQNSNPIKCYRCGLKRNLILFSQITNCGNYALFGQDDAKVFDNVKDAAADVALTGERKGSLFVMTVEKAYVKKTS</sequence>
<evidence type="ECO:0000313" key="3">
    <source>
        <dbReference type="Proteomes" id="UP001630127"/>
    </source>
</evidence>
<feature type="region of interest" description="Disordered" evidence="1">
    <location>
        <begin position="48"/>
        <end position="74"/>
    </location>
</feature>
<gene>
    <name evidence="2" type="ORF">ACH5RR_033024</name>
</gene>
<organism evidence="2 3">
    <name type="scientific">Cinchona calisaya</name>
    <dbReference type="NCBI Taxonomy" id="153742"/>
    <lineage>
        <taxon>Eukaryota</taxon>
        <taxon>Viridiplantae</taxon>
        <taxon>Streptophyta</taxon>
        <taxon>Embryophyta</taxon>
        <taxon>Tracheophyta</taxon>
        <taxon>Spermatophyta</taxon>
        <taxon>Magnoliopsida</taxon>
        <taxon>eudicotyledons</taxon>
        <taxon>Gunneridae</taxon>
        <taxon>Pentapetalae</taxon>
        <taxon>asterids</taxon>
        <taxon>lamiids</taxon>
        <taxon>Gentianales</taxon>
        <taxon>Rubiaceae</taxon>
        <taxon>Cinchonoideae</taxon>
        <taxon>Cinchoneae</taxon>
        <taxon>Cinchona</taxon>
    </lineage>
</organism>
<comment type="caution">
    <text evidence="2">The sequence shown here is derived from an EMBL/GenBank/DDBJ whole genome shotgun (WGS) entry which is preliminary data.</text>
</comment>
<dbReference type="AlphaFoldDB" id="A0ABD2YJS5"/>
<keyword evidence="3" id="KW-1185">Reference proteome</keyword>
<feature type="compositionally biased region" description="Polar residues" evidence="1">
    <location>
        <begin position="49"/>
        <end position="74"/>
    </location>
</feature>
<name>A0ABD2YJS5_9GENT</name>
<proteinExistence type="predicted"/>
<dbReference type="EMBL" id="JBJUIK010000013">
    <property type="protein sequence ID" value="KAL3507642.1"/>
    <property type="molecule type" value="Genomic_DNA"/>
</dbReference>
<evidence type="ECO:0000313" key="2">
    <source>
        <dbReference type="EMBL" id="KAL3507642.1"/>
    </source>
</evidence>
<protein>
    <submittedName>
        <fullName evidence="2">Uncharacterized protein</fullName>
    </submittedName>
</protein>
<reference evidence="2 3" key="1">
    <citation type="submission" date="2024-11" db="EMBL/GenBank/DDBJ databases">
        <title>A near-complete genome assembly of Cinchona calisaya.</title>
        <authorList>
            <person name="Lian D.C."/>
            <person name="Zhao X.W."/>
            <person name="Wei L."/>
        </authorList>
    </citation>
    <scope>NUCLEOTIDE SEQUENCE [LARGE SCALE GENOMIC DNA]</scope>
    <source>
        <tissue evidence="2">Nenye</tissue>
    </source>
</reference>